<organism evidence="2 3">
    <name type="scientific">Saitozyma podzolica</name>
    <dbReference type="NCBI Taxonomy" id="1890683"/>
    <lineage>
        <taxon>Eukaryota</taxon>
        <taxon>Fungi</taxon>
        <taxon>Dikarya</taxon>
        <taxon>Basidiomycota</taxon>
        <taxon>Agaricomycotina</taxon>
        <taxon>Tremellomycetes</taxon>
        <taxon>Tremellales</taxon>
        <taxon>Trimorphomycetaceae</taxon>
        <taxon>Saitozyma</taxon>
    </lineage>
</organism>
<keyword evidence="3" id="KW-1185">Reference proteome</keyword>
<evidence type="ECO:0000256" key="1">
    <source>
        <dbReference type="SAM" id="MobiDB-lite"/>
    </source>
</evidence>
<accession>A0A427YIY8</accession>
<proteinExistence type="predicted"/>
<name>A0A427YIY8_9TREE</name>
<comment type="caution">
    <text evidence="2">The sequence shown here is derived from an EMBL/GenBank/DDBJ whole genome shotgun (WGS) entry which is preliminary data.</text>
</comment>
<dbReference type="EMBL" id="RSCD01000009">
    <property type="protein sequence ID" value="RSH91039.1"/>
    <property type="molecule type" value="Genomic_DNA"/>
</dbReference>
<dbReference type="OrthoDB" id="667577at2759"/>
<feature type="region of interest" description="Disordered" evidence="1">
    <location>
        <begin position="1"/>
        <end position="26"/>
    </location>
</feature>
<evidence type="ECO:0000313" key="3">
    <source>
        <dbReference type="Proteomes" id="UP000279259"/>
    </source>
</evidence>
<gene>
    <name evidence="2" type="ORF">EHS25_010215</name>
</gene>
<evidence type="ECO:0000313" key="2">
    <source>
        <dbReference type="EMBL" id="RSH91039.1"/>
    </source>
</evidence>
<feature type="compositionally biased region" description="Basic and acidic residues" evidence="1">
    <location>
        <begin position="1"/>
        <end position="12"/>
    </location>
</feature>
<dbReference type="AlphaFoldDB" id="A0A427YIY8"/>
<sequence length="71" mass="7950">MHDTAKKTDTKKVAGKKAGGKSSPYNEYMKVQLAKLKAEQEKTGKKVEHKENFKKVASMWATAAENPKNKK</sequence>
<dbReference type="Proteomes" id="UP000279259">
    <property type="component" value="Unassembled WGS sequence"/>
</dbReference>
<reference evidence="2 3" key="1">
    <citation type="submission" date="2018-11" db="EMBL/GenBank/DDBJ databases">
        <title>Genome sequence of Saitozyma podzolica DSM 27192.</title>
        <authorList>
            <person name="Aliyu H."/>
            <person name="Gorte O."/>
            <person name="Ochsenreither K."/>
        </authorList>
    </citation>
    <scope>NUCLEOTIDE SEQUENCE [LARGE SCALE GENOMIC DNA]</scope>
    <source>
        <strain evidence="2 3">DSM 27192</strain>
    </source>
</reference>
<protein>
    <recommendedName>
        <fullName evidence="4">HMG box domain-containing protein</fullName>
    </recommendedName>
</protein>
<evidence type="ECO:0008006" key="4">
    <source>
        <dbReference type="Google" id="ProtNLM"/>
    </source>
</evidence>